<dbReference type="SUPFAM" id="SSF51735">
    <property type="entry name" value="NAD(P)-binding Rossmann-fold domains"/>
    <property type="match status" value="1"/>
</dbReference>
<dbReference type="PANTHER" id="PTHR10366">
    <property type="entry name" value="NAD DEPENDENT EPIMERASE/DEHYDRATASE"/>
    <property type="match status" value="1"/>
</dbReference>
<evidence type="ECO:0000256" key="1">
    <source>
        <dbReference type="ARBA" id="ARBA00023002"/>
    </source>
</evidence>
<reference evidence="5 6" key="1">
    <citation type="journal article" date="2017" name="Nature">
        <title>The Apostasia genome and the evolution of orchids.</title>
        <authorList>
            <person name="Zhang G.Q."/>
            <person name="Liu K.W."/>
            <person name="Li Z."/>
            <person name="Lohaus R."/>
            <person name="Hsiao Y.Y."/>
            <person name="Niu S.C."/>
            <person name="Wang J.Y."/>
            <person name="Lin Y.C."/>
            <person name="Xu Q."/>
            <person name="Chen L.J."/>
            <person name="Yoshida K."/>
            <person name="Fujiwara S."/>
            <person name="Wang Z.W."/>
            <person name="Zhang Y.Q."/>
            <person name="Mitsuda N."/>
            <person name="Wang M."/>
            <person name="Liu G.H."/>
            <person name="Pecoraro L."/>
            <person name="Huang H.X."/>
            <person name="Xiao X.J."/>
            <person name="Lin M."/>
            <person name="Wu X.Y."/>
            <person name="Wu W.L."/>
            <person name="Chen Y.Y."/>
            <person name="Chang S.B."/>
            <person name="Sakamoto S."/>
            <person name="Ohme-Takagi M."/>
            <person name="Yagi M."/>
            <person name="Zeng S.J."/>
            <person name="Shen C.Y."/>
            <person name="Yeh C.M."/>
            <person name="Luo Y.B."/>
            <person name="Tsai W.C."/>
            <person name="Van de Peer Y."/>
            <person name="Liu Z.J."/>
        </authorList>
    </citation>
    <scope>NUCLEOTIDE SEQUENCE [LARGE SCALE GENOMIC DNA]</scope>
    <source>
        <strain evidence="6">cv. Shenzhen</strain>
        <tissue evidence="5">Stem</tissue>
    </source>
</reference>
<dbReference type="PANTHER" id="PTHR10366:SF483">
    <property type="entry name" value="CINNAMOYL COA REDUCTASE-LIKE PROTEIN"/>
    <property type="match status" value="1"/>
</dbReference>
<evidence type="ECO:0000256" key="2">
    <source>
        <dbReference type="RuleBase" id="RU004475"/>
    </source>
</evidence>
<dbReference type="STRING" id="1088818.A0A2I0B2K8"/>
<feature type="domain" description="3-beta hydroxysteroid dehydrogenase/isomerase" evidence="4">
    <location>
        <begin position="55"/>
        <end position="178"/>
    </location>
</feature>
<feature type="region of interest" description="Disordered" evidence="3">
    <location>
        <begin position="24"/>
        <end position="47"/>
    </location>
</feature>
<dbReference type="Pfam" id="PF01073">
    <property type="entry name" value="3Beta_HSD"/>
    <property type="match status" value="1"/>
</dbReference>
<comment type="similarity">
    <text evidence="2">Belongs to the 3-beta-HSD family.</text>
</comment>
<keyword evidence="6" id="KW-1185">Reference proteome</keyword>
<gene>
    <name evidence="5" type="primary">CCR1</name>
    <name evidence="5" type="ORF">AXF42_Ash018255</name>
</gene>
<proteinExistence type="inferred from homology"/>
<dbReference type="InterPro" id="IPR002225">
    <property type="entry name" value="3Beta_OHSteriod_DH/Estase"/>
</dbReference>
<evidence type="ECO:0000256" key="3">
    <source>
        <dbReference type="SAM" id="MobiDB-lite"/>
    </source>
</evidence>
<evidence type="ECO:0000313" key="6">
    <source>
        <dbReference type="Proteomes" id="UP000236161"/>
    </source>
</evidence>
<evidence type="ECO:0000313" key="5">
    <source>
        <dbReference type="EMBL" id="PKA62030.1"/>
    </source>
</evidence>
<dbReference type="OrthoDB" id="2735536at2759"/>
<dbReference type="CDD" id="cd08958">
    <property type="entry name" value="FR_SDR_e"/>
    <property type="match status" value="1"/>
</dbReference>
<evidence type="ECO:0000259" key="4">
    <source>
        <dbReference type="Pfam" id="PF01073"/>
    </source>
</evidence>
<keyword evidence="1 2" id="KW-0560">Oxidoreductase</keyword>
<dbReference type="AlphaFoldDB" id="A0A2I0B2K8"/>
<dbReference type="EC" id="1.2.1.44" evidence="5"/>
<dbReference type="GO" id="GO:0016621">
    <property type="term" value="F:cinnamoyl-CoA reductase activity"/>
    <property type="evidence" value="ECO:0007669"/>
    <property type="project" value="UniProtKB-EC"/>
</dbReference>
<sequence>MGVIRSTESLKAEAEEFRQMLLQGTGTSPWKGGPAGAGRQSEGDEAAGGGRMVCVTSAVSFLGFAIVHSLFARGYSVRLALETQEELDKLRELQMFEEMEEGCVSTVMASVADVDSLSQAFDGCVGVFHTSSFADPVGVSGYTKHMADLEAKAAERVIEACVRAPSVRKCVFTSSLLACVWRRSAELNSGRRPNAVVVVDENSWSDEGLCRDKKLWLTLGKTMAEKAAWRAARGRNLKLVTVCPALLTGPGFRRRNSTASIAYLKGAEELLQKGLLATVDVDKAAEAHVSVYEAMSNGGACGRYLCFGHVVQRVEEAAELERQLGMQGRLTAAAGAGDREDGSRPCLFELSKRKLCRLMCSVRRCTYDVYV</sequence>
<dbReference type="FunFam" id="3.40.50.720:FF:000388">
    <property type="entry name" value="Cinnamoyl-CoA reductase-like SNL6"/>
    <property type="match status" value="1"/>
</dbReference>
<organism evidence="5 6">
    <name type="scientific">Apostasia shenzhenica</name>
    <dbReference type="NCBI Taxonomy" id="1088818"/>
    <lineage>
        <taxon>Eukaryota</taxon>
        <taxon>Viridiplantae</taxon>
        <taxon>Streptophyta</taxon>
        <taxon>Embryophyta</taxon>
        <taxon>Tracheophyta</taxon>
        <taxon>Spermatophyta</taxon>
        <taxon>Magnoliopsida</taxon>
        <taxon>Liliopsida</taxon>
        <taxon>Asparagales</taxon>
        <taxon>Orchidaceae</taxon>
        <taxon>Apostasioideae</taxon>
        <taxon>Apostasia</taxon>
    </lineage>
</organism>
<dbReference type="GO" id="GO:0006694">
    <property type="term" value="P:steroid biosynthetic process"/>
    <property type="evidence" value="ECO:0007669"/>
    <property type="project" value="InterPro"/>
</dbReference>
<dbReference type="InterPro" id="IPR050425">
    <property type="entry name" value="NAD(P)_dehydrat-like"/>
</dbReference>
<name>A0A2I0B2K8_9ASPA</name>
<dbReference type="EMBL" id="KZ451921">
    <property type="protein sequence ID" value="PKA62030.1"/>
    <property type="molecule type" value="Genomic_DNA"/>
</dbReference>
<accession>A0A2I0B2K8</accession>
<dbReference type="InterPro" id="IPR036291">
    <property type="entry name" value="NAD(P)-bd_dom_sf"/>
</dbReference>
<protein>
    <submittedName>
        <fullName evidence="5">Cinnamoyl-CoA reductase 1</fullName>
        <ecNumber evidence="5">1.2.1.44</ecNumber>
    </submittedName>
</protein>
<dbReference type="GO" id="GO:0016616">
    <property type="term" value="F:oxidoreductase activity, acting on the CH-OH group of donors, NAD or NADP as acceptor"/>
    <property type="evidence" value="ECO:0007669"/>
    <property type="project" value="InterPro"/>
</dbReference>
<dbReference type="Gene3D" id="3.40.50.720">
    <property type="entry name" value="NAD(P)-binding Rossmann-like Domain"/>
    <property type="match status" value="1"/>
</dbReference>
<dbReference type="Proteomes" id="UP000236161">
    <property type="component" value="Unassembled WGS sequence"/>
</dbReference>